<proteinExistence type="predicted"/>
<evidence type="ECO:0000313" key="1">
    <source>
        <dbReference type="EMBL" id="SDU85284.1"/>
    </source>
</evidence>
<sequence length="87" mass="10042">MKHITRLFGELRRRGQDTFEVTETANDAFLDKATDRLQSSVFYNGNCAGSRSYYFNQHGEATLLRPASTLRTLHEMDSFPLSDYAFR</sequence>
<dbReference type="Proteomes" id="UP000183180">
    <property type="component" value="Unassembled WGS sequence"/>
</dbReference>
<dbReference type="AlphaFoldDB" id="A0A1H2LWN5"/>
<evidence type="ECO:0000313" key="2">
    <source>
        <dbReference type="Proteomes" id="UP000183180"/>
    </source>
</evidence>
<reference evidence="1 2" key="1">
    <citation type="submission" date="2016-10" db="EMBL/GenBank/DDBJ databases">
        <authorList>
            <person name="de Groot N.N."/>
        </authorList>
    </citation>
    <scope>NUCLEOTIDE SEQUENCE [LARGE SCALE GENOMIC DNA]</scope>
    <source>
        <strain evidence="1 2">DSM 44215</strain>
    </source>
</reference>
<protein>
    <submittedName>
        <fullName evidence="1">Uncharacterized protein</fullName>
    </submittedName>
</protein>
<gene>
    <name evidence="1" type="ORF">SAMN04488548_136958</name>
</gene>
<organism evidence="1 2">
    <name type="scientific">Gordonia westfalica</name>
    <dbReference type="NCBI Taxonomy" id="158898"/>
    <lineage>
        <taxon>Bacteria</taxon>
        <taxon>Bacillati</taxon>
        <taxon>Actinomycetota</taxon>
        <taxon>Actinomycetes</taxon>
        <taxon>Mycobacteriales</taxon>
        <taxon>Gordoniaceae</taxon>
        <taxon>Gordonia</taxon>
    </lineage>
</organism>
<accession>A0A1H2LWN5</accession>
<dbReference type="STRING" id="158898.SAMN04488548_136958"/>
<dbReference type="EMBL" id="FNLM01000036">
    <property type="protein sequence ID" value="SDU85284.1"/>
    <property type="molecule type" value="Genomic_DNA"/>
</dbReference>
<name>A0A1H2LWN5_9ACTN</name>